<keyword evidence="2" id="KW-1185">Reference proteome</keyword>
<sequence>MSDRIVGGINLTGYKLSRKAQQVIDAWREAEQRAIAYRRENAEYIPQYSRSWGGKRVGGDTPALVRAERELKQLDALAVAEGKPLTDRDAYLAPVLAKAEEVARTLPLLDKAAEDRRQEAESAVFNELPALATQALENARKAKANHDKAYEAFLSAQAALKASVDRITNVITMGQVDSAWIRGLNRNGDEYAGVLEFTEDGKLTYKSAWNLHFVGGVAMNVDMVDLGGLVDLDG</sequence>
<accession>A0A7X1I2W8</accession>
<dbReference type="OrthoDB" id="4234089at2"/>
<dbReference type="EMBL" id="JACMHY010000008">
    <property type="protein sequence ID" value="MBC2867471.1"/>
    <property type="molecule type" value="Genomic_DNA"/>
</dbReference>
<comment type="caution">
    <text evidence="1">The sequence shown here is derived from an EMBL/GenBank/DDBJ whole genome shotgun (WGS) entry which is preliminary data.</text>
</comment>
<dbReference type="AlphaFoldDB" id="A0A7X1I2W8"/>
<evidence type="ECO:0000313" key="2">
    <source>
        <dbReference type="Proteomes" id="UP000517694"/>
    </source>
</evidence>
<dbReference type="RefSeq" id="WP_159674750.1">
    <property type="nucleotide sequence ID" value="NZ_JACMHY010000008.1"/>
</dbReference>
<evidence type="ECO:0000313" key="1">
    <source>
        <dbReference type="EMBL" id="MBC2867471.1"/>
    </source>
</evidence>
<name>A0A7X1I2W8_9ACTN</name>
<organism evidence="1 2">
    <name type="scientific">Streptomyces mexicanus</name>
    <dbReference type="NCBI Taxonomy" id="178566"/>
    <lineage>
        <taxon>Bacteria</taxon>
        <taxon>Bacillati</taxon>
        <taxon>Actinomycetota</taxon>
        <taxon>Actinomycetes</taxon>
        <taxon>Kitasatosporales</taxon>
        <taxon>Streptomycetaceae</taxon>
        <taxon>Streptomyces</taxon>
    </lineage>
</organism>
<proteinExistence type="predicted"/>
<reference evidence="1 2" key="1">
    <citation type="submission" date="2020-08" db="EMBL/GenBank/DDBJ databases">
        <title>Whole-Genome Sequence of French Clinical Streptomyces mexicanus Strain Q0842.</title>
        <authorList>
            <person name="Boxberger M."/>
            <person name="La Scola B."/>
        </authorList>
    </citation>
    <scope>NUCLEOTIDE SEQUENCE [LARGE SCALE GENOMIC DNA]</scope>
    <source>
        <strain evidence="1 2">Marseille-Q0842</strain>
    </source>
</reference>
<dbReference type="Proteomes" id="UP000517694">
    <property type="component" value="Unassembled WGS sequence"/>
</dbReference>
<gene>
    <name evidence="1" type="ORF">H1R13_21630</name>
</gene>
<protein>
    <submittedName>
        <fullName evidence="1">Uncharacterized protein</fullName>
    </submittedName>
</protein>